<evidence type="ECO:0000256" key="1">
    <source>
        <dbReference type="SAM" id="SignalP"/>
    </source>
</evidence>
<feature type="signal peptide" evidence="1">
    <location>
        <begin position="1"/>
        <end position="22"/>
    </location>
</feature>
<dbReference type="Pfam" id="PF07589">
    <property type="entry name" value="PEP-CTERM"/>
    <property type="match status" value="1"/>
</dbReference>
<dbReference type="EMBL" id="CP036278">
    <property type="protein sequence ID" value="QDU56864.1"/>
    <property type="molecule type" value="Genomic_DNA"/>
</dbReference>
<dbReference type="AlphaFoldDB" id="A0A518AQ68"/>
<sequence precursor="true">MTRIIWTIALGVSLLACSSSNAQTTANWTGFGDGISFTDPANWNPTPGGQIEVPPSSGTMIINPDGLVNSFVVNSPFADVLLQTDYDYDGDTALDAMTFVTLDSLTAGGPLSITVTQGSVKFARFDPFLGEFEDGGGLRGDGDATYTESLLINGGYFESMFVSIDLNVQLDSGTLRLTGVGNPIASGASINFSSDSTATFESFESPADFVTEHLAKITVDGVTAAIGGNIEIVGQDLDFDTEADEETVVSILQGVTPAGPGDFNRNGSVDYQDWLVLNANLYSSLAAISAADRFDAGDTNNDGRVDELDFVAFKTIVETQTGASFATFLSVAVPEPSSLALLGMLTMVGLVAGIRKHIAVNGRNRSMSRFAGVFAAVLCISMAQQAQAVVVVEEMFDYADGVVAGLDGGTGFSEPWGVIVGDTADPTGYFEVISNQAIYNGNSGGQIVNYQQRGLTSAVTVDTGNIVTIDLDVIIGPNDTQIGRGIAMNFVNGEDVAFSIGKALNERLGLLDLGVEAASSNIGDSNFGSGTAGTFSLTATLQYDGADTSVALSNGTDTILHTFVGEQITFDAVRLNGYHQSTTGNGIDNLVIDVTQIAESVINLQIDPDGNATLVNPTGSPITIDLYNIASPDGNLDVNFAGIQGNDQSADGFPAGPGTGPSAGTGWEKAQGTDVGANLIGESYAFGSSTLEDDGTTIELGDILTTVDESEDLTFTYHDATLNQFVTGYIEFVAAPTDLIGDYNGDGTVNLADYTVWRDNLGASESVLANPGNDNGIVDTGDYTAWKQNFGMSAASLAAVGTGSAVPEPSTLALLGIGLLLLRRSSR</sequence>
<dbReference type="InterPro" id="IPR036439">
    <property type="entry name" value="Dockerin_dom_sf"/>
</dbReference>
<keyword evidence="1" id="KW-0732">Signal</keyword>
<dbReference type="GO" id="GO:0000272">
    <property type="term" value="P:polysaccharide catabolic process"/>
    <property type="evidence" value="ECO:0007669"/>
    <property type="project" value="InterPro"/>
</dbReference>
<dbReference type="PROSITE" id="PS00018">
    <property type="entry name" value="EF_HAND_1"/>
    <property type="match status" value="3"/>
</dbReference>
<evidence type="ECO:0000259" key="2">
    <source>
        <dbReference type="Pfam" id="PF07589"/>
    </source>
</evidence>
<dbReference type="Gene3D" id="1.10.1330.10">
    <property type="entry name" value="Dockerin domain"/>
    <property type="match status" value="2"/>
</dbReference>
<dbReference type="SUPFAM" id="SSF63446">
    <property type="entry name" value="Type I dockerin domain"/>
    <property type="match status" value="2"/>
</dbReference>
<feature type="domain" description="Ice-binding protein C-terminal" evidence="2">
    <location>
        <begin position="805"/>
        <end position="823"/>
    </location>
</feature>
<reference evidence="3 4" key="1">
    <citation type="submission" date="2019-02" db="EMBL/GenBank/DDBJ databases">
        <title>Deep-cultivation of Planctomycetes and their phenomic and genomic characterization uncovers novel biology.</title>
        <authorList>
            <person name="Wiegand S."/>
            <person name="Jogler M."/>
            <person name="Boedeker C."/>
            <person name="Pinto D."/>
            <person name="Vollmers J."/>
            <person name="Rivas-Marin E."/>
            <person name="Kohn T."/>
            <person name="Peeters S.H."/>
            <person name="Heuer A."/>
            <person name="Rast P."/>
            <person name="Oberbeckmann S."/>
            <person name="Bunk B."/>
            <person name="Jeske O."/>
            <person name="Meyerdierks A."/>
            <person name="Storesund J.E."/>
            <person name="Kallscheuer N."/>
            <person name="Luecker S."/>
            <person name="Lage O.M."/>
            <person name="Pohl T."/>
            <person name="Merkel B.J."/>
            <person name="Hornburger P."/>
            <person name="Mueller R.-W."/>
            <person name="Bruemmer F."/>
            <person name="Labrenz M."/>
            <person name="Spormann A.M."/>
            <person name="Op den Camp H."/>
            <person name="Overmann J."/>
            <person name="Amann R."/>
            <person name="Jetten M.S.M."/>
            <person name="Mascher T."/>
            <person name="Medema M.H."/>
            <person name="Devos D.P."/>
            <person name="Kaster A.-K."/>
            <person name="Ovreas L."/>
            <person name="Rohde M."/>
            <person name="Galperin M.Y."/>
            <person name="Jogler C."/>
        </authorList>
    </citation>
    <scope>NUCLEOTIDE SEQUENCE [LARGE SCALE GENOMIC DNA]</scope>
    <source>
        <strain evidence="3 4">Pan181</strain>
    </source>
</reference>
<organism evidence="3 4">
    <name type="scientific">Aeoliella mucimassa</name>
    <dbReference type="NCBI Taxonomy" id="2527972"/>
    <lineage>
        <taxon>Bacteria</taxon>
        <taxon>Pseudomonadati</taxon>
        <taxon>Planctomycetota</taxon>
        <taxon>Planctomycetia</taxon>
        <taxon>Pirellulales</taxon>
        <taxon>Lacipirellulaceae</taxon>
        <taxon>Aeoliella</taxon>
    </lineage>
</organism>
<dbReference type="Proteomes" id="UP000315750">
    <property type="component" value="Chromosome"/>
</dbReference>
<feature type="chain" id="PRO_5022036746" evidence="1">
    <location>
        <begin position="23"/>
        <end position="827"/>
    </location>
</feature>
<evidence type="ECO:0000313" key="3">
    <source>
        <dbReference type="EMBL" id="QDU56864.1"/>
    </source>
</evidence>
<dbReference type="NCBIfam" id="TIGR02595">
    <property type="entry name" value="PEP_CTERM"/>
    <property type="match status" value="2"/>
</dbReference>
<name>A0A518AQ68_9BACT</name>
<dbReference type="InterPro" id="IPR018247">
    <property type="entry name" value="EF_Hand_1_Ca_BS"/>
</dbReference>
<protein>
    <submittedName>
        <fullName evidence="3">PEP-CTERM motif protein</fullName>
    </submittedName>
</protein>
<dbReference type="RefSeq" id="WP_145247642.1">
    <property type="nucleotide sequence ID" value="NZ_CP036278.1"/>
</dbReference>
<evidence type="ECO:0000313" key="4">
    <source>
        <dbReference type="Proteomes" id="UP000315750"/>
    </source>
</evidence>
<dbReference type="OrthoDB" id="240695at2"/>
<dbReference type="InterPro" id="IPR013424">
    <property type="entry name" value="Ice-binding_C"/>
</dbReference>
<proteinExistence type="predicted"/>
<dbReference type="PROSITE" id="PS51257">
    <property type="entry name" value="PROKAR_LIPOPROTEIN"/>
    <property type="match status" value="1"/>
</dbReference>
<accession>A0A518AQ68</accession>
<dbReference type="KEGG" id="amuc:Pan181_30760"/>
<keyword evidence="4" id="KW-1185">Reference proteome</keyword>
<gene>
    <name evidence="3" type="ORF">Pan181_30760</name>
</gene>